<dbReference type="Gene3D" id="1.10.600.10">
    <property type="entry name" value="Farnesyl Diphosphate Synthase"/>
    <property type="match status" value="1"/>
</dbReference>
<comment type="caution">
    <text evidence="2">The sequence shown here is derived from an EMBL/GenBank/DDBJ whole genome shotgun (WGS) entry which is preliminary data.</text>
</comment>
<evidence type="ECO:0000313" key="2">
    <source>
        <dbReference type="EMBL" id="TDC99944.1"/>
    </source>
</evidence>
<dbReference type="InterPro" id="IPR034686">
    <property type="entry name" value="Terpene_cyclase-like_2"/>
</dbReference>
<evidence type="ECO:0000313" key="3">
    <source>
        <dbReference type="Proteomes" id="UP000295674"/>
    </source>
</evidence>
<dbReference type="RefSeq" id="WP_132679510.1">
    <property type="nucleotide sequence ID" value="NZ_SMKS01000087.1"/>
</dbReference>
<protein>
    <submittedName>
        <fullName evidence="2">Uncharacterized protein</fullName>
    </submittedName>
</protein>
<dbReference type="Pfam" id="PF19086">
    <property type="entry name" value="Terpene_syn_C_2"/>
    <property type="match status" value="1"/>
</dbReference>
<proteinExistence type="predicted"/>
<dbReference type="SFLD" id="SFLDS00005">
    <property type="entry name" value="Isoprenoid_Synthase_Type_I"/>
    <property type="match status" value="1"/>
</dbReference>
<accession>A0A4R4VDA4</accession>
<name>A0A4R4VDA4_9PSEU</name>
<dbReference type="Proteomes" id="UP000295674">
    <property type="component" value="Unassembled WGS sequence"/>
</dbReference>
<dbReference type="SUPFAM" id="SSF48576">
    <property type="entry name" value="Terpenoid synthases"/>
    <property type="match status" value="1"/>
</dbReference>
<reference evidence="2 3" key="1">
    <citation type="submission" date="2019-03" db="EMBL/GenBank/DDBJ databases">
        <title>Draft genome sequences of novel Actinobacteria.</title>
        <authorList>
            <person name="Sahin N."/>
            <person name="Ay H."/>
            <person name="Saygin H."/>
        </authorList>
    </citation>
    <scope>NUCLEOTIDE SEQUENCE [LARGE SCALE GENOMIC DNA]</scope>
    <source>
        <strain evidence="2 3">16K309</strain>
    </source>
</reference>
<evidence type="ECO:0000256" key="1">
    <source>
        <dbReference type="ARBA" id="ARBA00023239"/>
    </source>
</evidence>
<dbReference type="OrthoDB" id="4497239at2"/>
<dbReference type="InterPro" id="IPR008949">
    <property type="entry name" value="Isoprenoid_synthase_dom_sf"/>
</dbReference>
<dbReference type="AlphaFoldDB" id="A0A4R4VDA4"/>
<dbReference type="SFLD" id="SFLDG01020">
    <property type="entry name" value="Terpene_Cyclase_Like_2"/>
    <property type="match status" value="1"/>
</dbReference>
<gene>
    <name evidence="2" type="ORF">E1181_28485</name>
</gene>
<organism evidence="2 3">
    <name type="scientific">Saccharopolyspora terrae</name>
    <dbReference type="NCBI Taxonomy" id="2530384"/>
    <lineage>
        <taxon>Bacteria</taxon>
        <taxon>Bacillati</taxon>
        <taxon>Actinomycetota</taxon>
        <taxon>Actinomycetes</taxon>
        <taxon>Pseudonocardiales</taxon>
        <taxon>Pseudonocardiaceae</taxon>
        <taxon>Saccharopolyspora</taxon>
    </lineage>
</organism>
<dbReference type="EMBL" id="SMKS01000087">
    <property type="protein sequence ID" value="TDC99944.1"/>
    <property type="molecule type" value="Genomic_DNA"/>
</dbReference>
<keyword evidence="3" id="KW-1185">Reference proteome</keyword>
<dbReference type="GO" id="GO:0010333">
    <property type="term" value="F:terpene synthase activity"/>
    <property type="evidence" value="ECO:0007669"/>
    <property type="project" value="InterPro"/>
</dbReference>
<sequence>MSNLPTIELVETCFTDRVDPRAHDVAERTCGWLIDQGIATPEIAARYHKYLCTTLVPRCYIGGSWAAVAAINDFMVWVFIYDDYFFAPDRAWPSTHHDLAAAAKDPEDHEKHSDPMVRGLANIVRRFYAQGMGTEWESRFARHLAEIFAQFTEEHRQRSAGYQPTEREYMALRHGTWFTEAWVDLAELNAGSALPKQMREEDPYRSVMDAAQIFCVIHNDMVSLPMELAAGHTHNLGAVFMGHEGLTRAEALDKMRTLAAGYVERFLNAEQRMLAELEGKRDDVSEACRACMRTARDWIGLSRWYNHASPRYSEDEFTGGPR</sequence>
<keyword evidence="1" id="KW-0456">Lyase</keyword>